<evidence type="ECO:0000313" key="3">
    <source>
        <dbReference type="Proteomes" id="UP000198145"/>
    </source>
</evidence>
<comment type="caution">
    <text evidence="2">The sequence shown here is derived from an EMBL/GenBank/DDBJ whole genome shotgun (WGS) entry which is preliminary data.</text>
</comment>
<protein>
    <recommendedName>
        <fullName evidence="1">SiaC family regulatory phosphoprotein domain-containing protein</fullName>
    </recommendedName>
</protein>
<dbReference type="EMBL" id="NJBA01000008">
    <property type="protein sequence ID" value="OWP48582.1"/>
    <property type="molecule type" value="Genomic_DNA"/>
</dbReference>
<dbReference type="InterPro" id="IPR018530">
    <property type="entry name" value="SiaC"/>
</dbReference>
<name>A0A246F5X4_PSENT</name>
<evidence type="ECO:0000313" key="2">
    <source>
        <dbReference type="EMBL" id="OWP48582.1"/>
    </source>
</evidence>
<dbReference type="eggNOG" id="ENOG50312WH">
    <property type="taxonomic scope" value="Bacteria"/>
</dbReference>
<organism evidence="2 3">
    <name type="scientific">Pseudomonas nitroreducens</name>
    <dbReference type="NCBI Taxonomy" id="46680"/>
    <lineage>
        <taxon>Bacteria</taxon>
        <taxon>Pseudomonadati</taxon>
        <taxon>Pseudomonadota</taxon>
        <taxon>Gammaproteobacteria</taxon>
        <taxon>Pseudomonadales</taxon>
        <taxon>Pseudomonadaceae</taxon>
        <taxon>Pseudomonas</taxon>
    </lineage>
</organism>
<evidence type="ECO:0000259" key="1">
    <source>
        <dbReference type="Pfam" id="PF09345"/>
    </source>
</evidence>
<proteinExistence type="predicted"/>
<dbReference type="Pfam" id="PF09345">
    <property type="entry name" value="SiaC"/>
    <property type="match status" value="1"/>
</dbReference>
<dbReference type="AlphaFoldDB" id="A0A246F5X4"/>
<dbReference type="Proteomes" id="UP000198145">
    <property type="component" value="Unassembled WGS sequence"/>
</dbReference>
<feature type="domain" description="SiaC family regulatory phosphoprotein" evidence="1">
    <location>
        <begin position="7"/>
        <end position="123"/>
    </location>
</feature>
<dbReference type="NCBIfam" id="NF038265">
    <property type="entry name" value="phos_prot_SiaC"/>
    <property type="match status" value="1"/>
</dbReference>
<dbReference type="RefSeq" id="WP_017517820.1">
    <property type="nucleotide sequence ID" value="NZ_CP189774.1"/>
</dbReference>
<gene>
    <name evidence="2" type="ORF">CEG18_21395</name>
</gene>
<sequence>MSDLNVTGTQSTPQIHGDWQAGILAMQGDSYPENSYELFGQVIEWVERFLTQEQRPLELDLRLLYLNTSSIKAMMDIFDLLEEAHCQGRSTRVAWHYDRRNERVAELAEEFREDCTFPFVIQAYDE</sequence>
<reference evidence="2 3" key="1">
    <citation type="submission" date="2017-06" db="EMBL/GenBank/DDBJ databases">
        <title>Draft genome of Pseudomonas nitroreducens DF05.</title>
        <authorList>
            <person name="Iyer R."/>
        </authorList>
    </citation>
    <scope>NUCLEOTIDE SEQUENCE [LARGE SCALE GENOMIC DNA]</scope>
    <source>
        <strain evidence="2 3">DF05</strain>
    </source>
</reference>
<dbReference type="STRING" id="46680.GCA_000807755_06041"/>
<accession>A0A246F5X4</accession>